<dbReference type="RefSeq" id="WP_205050826.1">
    <property type="nucleotide sequence ID" value="NZ_JACJKX010000017.1"/>
</dbReference>
<proteinExistence type="predicted"/>
<dbReference type="InterPro" id="IPR045254">
    <property type="entry name" value="Nit1/2_C-N_Hydrolase"/>
</dbReference>
<dbReference type="SUPFAM" id="SSF56317">
    <property type="entry name" value="Carbon-nitrogen hydrolase"/>
    <property type="match status" value="1"/>
</dbReference>
<name>A0ABS2GTS2_9BURK</name>
<dbReference type="PROSITE" id="PS50263">
    <property type="entry name" value="CN_HYDROLASE"/>
    <property type="match status" value="1"/>
</dbReference>
<evidence type="ECO:0000259" key="2">
    <source>
        <dbReference type="PROSITE" id="PS50263"/>
    </source>
</evidence>
<organism evidence="3 4">
    <name type="scientific">Parasutterella secunda</name>
    <dbReference type="NCBI Taxonomy" id="626947"/>
    <lineage>
        <taxon>Bacteria</taxon>
        <taxon>Pseudomonadati</taxon>
        <taxon>Pseudomonadota</taxon>
        <taxon>Betaproteobacteria</taxon>
        <taxon>Burkholderiales</taxon>
        <taxon>Sutterellaceae</taxon>
        <taxon>Parasutterella</taxon>
    </lineage>
</organism>
<dbReference type="EMBL" id="JACJKX010000017">
    <property type="protein sequence ID" value="MBM6929240.1"/>
    <property type="molecule type" value="Genomic_DNA"/>
</dbReference>
<feature type="domain" description="CN hydrolase" evidence="2">
    <location>
        <begin position="1"/>
        <end position="250"/>
    </location>
</feature>
<evidence type="ECO:0000313" key="4">
    <source>
        <dbReference type="Proteomes" id="UP000777002"/>
    </source>
</evidence>
<dbReference type="Proteomes" id="UP000777002">
    <property type="component" value="Unassembled WGS sequence"/>
</dbReference>
<accession>A0ABS2GTS2</accession>
<gene>
    <name evidence="3" type="ORF">H5985_08175</name>
</gene>
<evidence type="ECO:0000313" key="3">
    <source>
        <dbReference type="EMBL" id="MBM6929240.1"/>
    </source>
</evidence>
<dbReference type="Pfam" id="PF00795">
    <property type="entry name" value="CN_hydrolase"/>
    <property type="match status" value="1"/>
</dbReference>
<protein>
    <submittedName>
        <fullName evidence="3">Carbon-nitrogen hydrolase family protein</fullName>
    </submittedName>
</protein>
<keyword evidence="4" id="KW-1185">Reference proteome</keyword>
<dbReference type="GO" id="GO:0016787">
    <property type="term" value="F:hydrolase activity"/>
    <property type="evidence" value="ECO:0007669"/>
    <property type="project" value="UniProtKB-KW"/>
</dbReference>
<dbReference type="Gene3D" id="3.60.110.10">
    <property type="entry name" value="Carbon-nitrogen hydrolase"/>
    <property type="match status" value="1"/>
</dbReference>
<reference evidence="3 4" key="1">
    <citation type="journal article" date="2021" name="Sci. Rep.">
        <title>The distribution of antibiotic resistance genes in chicken gut microbiota commensals.</title>
        <authorList>
            <person name="Juricova H."/>
            <person name="Matiasovicova J."/>
            <person name="Kubasova T."/>
            <person name="Cejkova D."/>
            <person name="Rychlik I."/>
        </authorList>
    </citation>
    <scope>NUCLEOTIDE SEQUENCE [LARGE SCALE GENOMIC DNA]</scope>
    <source>
        <strain evidence="3 4">An562</strain>
    </source>
</reference>
<keyword evidence="1 3" id="KW-0378">Hydrolase</keyword>
<sequence length="268" mass="29679">MRIAACQMVSGTNIQANLSTARALIDSAAQSGAELVVLPEYFALMPKSDQELLDMAEDFGKGPVQQAMSEAAKQAQIWLVAGTIPLKADDDKHFIDACIVYNPNGEVASRYDKIHLFQFERGEERYHEGQTTQAGKEVKSVNIETWEGVWKVGLSVCFDLRFPELFRKLDTPDIITLPAAFTTFTGRAHWDALLRARAIENQCYVLACAQGGVHESGRQTWGHSILIDPWGATVAELTQGEGVLLAEVYENRIKQARDILPALKSRTL</sequence>
<evidence type="ECO:0000256" key="1">
    <source>
        <dbReference type="ARBA" id="ARBA00022801"/>
    </source>
</evidence>
<dbReference type="InterPro" id="IPR003010">
    <property type="entry name" value="C-N_Hydrolase"/>
</dbReference>
<dbReference type="InterPro" id="IPR036526">
    <property type="entry name" value="C-N_Hydrolase_sf"/>
</dbReference>
<dbReference type="PANTHER" id="PTHR23088">
    <property type="entry name" value="NITRILASE-RELATED"/>
    <property type="match status" value="1"/>
</dbReference>
<dbReference type="PANTHER" id="PTHR23088:SF27">
    <property type="entry name" value="DEAMINATED GLUTATHIONE AMIDASE"/>
    <property type="match status" value="1"/>
</dbReference>
<comment type="caution">
    <text evidence="3">The sequence shown here is derived from an EMBL/GenBank/DDBJ whole genome shotgun (WGS) entry which is preliminary data.</text>
</comment>
<dbReference type="CDD" id="cd07572">
    <property type="entry name" value="nit"/>
    <property type="match status" value="1"/>
</dbReference>